<evidence type="ECO:0000313" key="8">
    <source>
        <dbReference type="EMBL" id="TFZ01773.1"/>
    </source>
</evidence>
<keyword evidence="4" id="KW-0449">Lipoprotein</keyword>
<dbReference type="EMBL" id="SMLK01000003">
    <property type="protein sequence ID" value="TFZ01773.1"/>
    <property type="molecule type" value="Genomic_DNA"/>
</dbReference>
<dbReference type="InterPro" id="IPR037873">
    <property type="entry name" value="BamE-like"/>
</dbReference>
<feature type="compositionally biased region" description="Low complexity" evidence="5">
    <location>
        <begin position="160"/>
        <end position="173"/>
    </location>
</feature>
<comment type="subcellular location">
    <subcellularLocation>
        <location evidence="4">Cell outer membrane</location>
        <topology evidence="4">Lipid-anchor</topology>
    </subcellularLocation>
</comment>
<feature type="region of interest" description="Disordered" evidence="5">
    <location>
        <begin position="128"/>
        <end position="184"/>
    </location>
</feature>
<comment type="caution">
    <text evidence="8">The sequence shown here is derived from an EMBL/GenBank/DDBJ whole genome shotgun (WGS) entry which is preliminary data.</text>
</comment>
<evidence type="ECO:0000256" key="1">
    <source>
        <dbReference type="ARBA" id="ARBA00022729"/>
    </source>
</evidence>
<dbReference type="RefSeq" id="WP_135249873.1">
    <property type="nucleotide sequence ID" value="NZ_SMLK01000003.1"/>
</dbReference>
<organism evidence="8 9">
    <name type="scientific">Ramlibacter humi</name>
    <dbReference type="NCBI Taxonomy" id="2530451"/>
    <lineage>
        <taxon>Bacteria</taxon>
        <taxon>Pseudomonadati</taxon>
        <taxon>Pseudomonadota</taxon>
        <taxon>Betaproteobacteria</taxon>
        <taxon>Burkholderiales</taxon>
        <taxon>Comamonadaceae</taxon>
        <taxon>Ramlibacter</taxon>
    </lineage>
</organism>
<keyword evidence="9" id="KW-1185">Reference proteome</keyword>
<dbReference type="GO" id="GO:0051205">
    <property type="term" value="P:protein insertion into membrane"/>
    <property type="evidence" value="ECO:0007669"/>
    <property type="project" value="UniProtKB-UniRule"/>
</dbReference>
<keyword evidence="2 4" id="KW-0472">Membrane</keyword>
<dbReference type="PANTHER" id="PTHR37482:SF1">
    <property type="entry name" value="OUTER MEMBRANE PROTEIN ASSEMBLY FACTOR BAME"/>
    <property type="match status" value="1"/>
</dbReference>
<dbReference type="PANTHER" id="PTHR37482">
    <property type="entry name" value="OUTER MEMBRANE PROTEIN ASSEMBLY FACTOR BAME"/>
    <property type="match status" value="1"/>
</dbReference>
<comment type="similarity">
    <text evidence="4">Belongs to the BamE family.</text>
</comment>
<dbReference type="InterPro" id="IPR026592">
    <property type="entry name" value="BamE"/>
</dbReference>
<keyword evidence="4" id="KW-0564">Palmitate</keyword>
<dbReference type="Gene3D" id="3.30.1450.10">
    <property type="match status" value="1"/>
</dbReference>
<dbReference type="GO" id="GO:0043165">
    <property type="term" value="P:Gram-negative-bacterium-type cell outer membrane assembly"/>
    <property type="evidence" value="ECO:0007669"/>
    <property type="project" value="UniProtKB-UniRule"/>
</dbReference>
<gene>
    <name evidence="4" type="primary">bamE</name>
    <name evidence="8" type="ORF">EZ216_11300</name>
</gene>
<dbReference type="OrthoDB" id="9808250at2"/>
<evidence type="ECO:0000256" key="3">
    <source>
        <dbReference type="ARBA" id="ARBA00023237"/>
    </source>
</evidence>
<comment type="subunit">
    <text evidence="4">Part of the Bam complex.</text>
</comment>
<keyword evidence="1 4" id="KW-0732">Signal</keyword>
<dbReference type="GO" id="GO:1990063">
    <property type="term" value="C:Bam protein complex"/>
    <property type="evidence" value="ECO:0007669"/>
    <property type="project" value="TreeGrafter"/>
</dbReference>
<dbReference type="GO" id="GO:0030674">
    <property type="term" value="F:protein-macromolecule adaptor activity"/>
    <property type="evidence" value="ECO:0007669"/>
    <property type="project" value="TreeGrafter"/>
</dbReference>
<dbReference type="InterPro" id="IPR007450">
    <property type="entry name" value="BamE_dom"/>
</dbReference>
<protein>
    <recommendedName>
        <fullName evidence="4">Outer membrane protein assembly factor BamE</fullName>
    </recommendedName>
</protein>
<dbReference type="AlphaFoldDB" id="A0A4Z0BR36"/>
<evidence type="ECO:0000259" key="7">
    <source>
        <dbReference type="Pfam" id="PF04355"/>
    </source>
</evidence>
<keyword evidence="3 4" id="KW-0998">Cell outer membrane</keyword>
<feature type="signal peptide" evidence="6">
    <location>
        <begin position="1"/>
        <end position="22"/>
    </location>
</feature>
<proteinExistence type="inferred from homology"/>
<evidence type="ECO:0000313" key="9">
    <source>
        <dbReference type="Proteomes" id="UP000297839"/>
    </source>
</evidence>
<feature type="chain" id="PRO_5021519404" description="Outer membrane protein assembly factor BamE" evidence="6">
    <location>
        <begin position="23"/>
        <end position="184"/>
    </location>
</feature>
<accession>A0A4Z0BR36</accession>
<dbReference type="Pfam" id="PF04355">
    <property type="entry name" value="BamE"/>
    <property type="match status" value="1"/>
</dbReference>
<evidence type="ECO:0000256" key="2">
    <source>
        <dbReference type="ARBA" id="ARBA00023136"/>
    </source>
</evidence>
<name>A0A4Z0BR36_9BURK</name>
<dbReference type="HAMAP" id="MF_00925">
    <property type="entry name" value="OM_assembly_BamE"/>
    <property type="match status" value="1"/>
</dbReference>
<dbReference type="Proteomes" id="UP000297839">
    <property type="component" value="Unassembled WGS sequence"/>
</dbReference>
<comment type="function">
    <text evidence="4">Part of the outer membrane protein assembly complex, which is involved in assembly and insertion of beta-barrel proteins into the outer membrane.</text>
</comment>
<reference evidence="8 9" key="1">
    <citation type="submission" date="2019-03" db="EMBL/GenBank/DDBJ databases">
        <title>Ramlibacter sp. 18x22-1, whole genome shotgun sequence.</title>
        <authorList>
            <person name="Zhang X."/>
            <person name="Feng G."/>
            <person name="Zhu H."/>
        </authorList>
    </citation>
    <scope>NUCLEOTIDE SEQUENCE [LARGE SCALE GENOMIC DNA]</scope>
    <source>
        <strain evidence="8 9">18x22-1</strain>
    </source>
</reference>
<feature type="domain" description="Outer membrane protein assembly factor BamE" evidence="7">
    <location>
        <begin position="48"/>
        <end position="117"/>
    </location>
</feature>
<evidence type="ECO:0000256" key="6">
    <source>
        <dbReference type="SAM" id="SignalP"/>
    </source>
</evidence>
<evidence type="ECO:0000256" key="5">
    <source>
        <dbReference type="SAM" id="MobiDB-lite"/>
    </source>
</evidence>
<sequence>MPFHRSSLLRPGLVFAACSVLAACGSFDSVSHRIASAVTPYKVEVVQGNFISREQVDQLKPGLSRQAVRDLLGTPLVTDLFHADRWDYVFTIKRDGVQAEPRRLTVYFKDDSLDRFEGDTMPSEAEFVASIGAKPRSSGKIPPLEATEEQLQKAAPPKPAAAASAPAPAAAPATSYPPLEPPAR</sequence>
<evidence type="ECO:0000256" key="4">
    <source>
        <dbReference type="HAMAP-Rule" id="MF_00925"/>
    </source>
</evidence>
<dbReference type="PROSITE" id="PS51257">
    <property type="entry name" value="PROKAR_LIPOPROTEIN"/>
    <property type="match status" value="1"/>
</dbReference>